<keyword evidence="4" id="KW-1185">Reference proteome</keyword>
<sequence>MSQGPFKGSAMKSAKSLGIQSTSSGSTSSRAQNTGSHHGPLQTIRGAHKTIAKERAAKVDTSATGFLRNRTVRNECTRKLYTDAVAKFKLFAVTLGAMLMCISDVDSALEKYFESLFIQGSSQYVASCTLCGWAFLNPSMSTKPRHHFPLAKAALKGWKNLEPGGSKDPCPYEVALMIAGWFLDKGLVLMAAFVVLCFDTYVRPGVMSLLKRSNVLTPAPHVHAGYKHWSIVLAPSTEGQPTKVGEYDDSLIVGSKGREWISKVLEKQWRTTLPDALLFSFFLRDIEVQFKLAAKALGLESLKLSPHTLRHGGPSHDVYFELRNLAEVQRRGCWKSPASVKRYEKHACLQRQLNKLQPAQQESARQAALSVPARLLRMLG</sequence>
<dbReference type="Proteomes" id="UP000654075">
    <property type="component" value="Unassembled WGS sequence"/>
</dbReference>
<feature type="region of interest" description="Disordered" evidence="2">
    <location>
        <begin position="1"/>
        <end position="43"/>
    </location>
</feature>
<comment type="caution">
    <text evidence="3">The sequence shown here is derived from an EMBL/GenBank/DDBJ whole genome shotgun (WGS) entry which is preliminary data.</text>
</comment>
<dbReference type="Gene3D" id="1.10.443.10">
    <property type="entry name" value="Intergrase catalytic core"/>
    <property type="match status" value="1"/>
</dbReference>
<accession>A0A813E0Q2</accession>
<dbReference type="InterPro" id="IPR011010">
    <property type="entry name" value="DNA_brk_join_enz"/>
</dbReference>
<gene>
    <name evidence="3" type="ORF">PGLA1383_LOCUS11013</name>
</gene>
<dbReference type="EMBL" id="CAJNNV010005631">
    <property type="protein sequence ID" value="CAE8592358.1"/>
    <property type="molecule type" value="Genomic_DNA"/>
</dbReference>
<dbReference type="GO" id="GO:0006310">
    <property type="term" value="P:DNA recombination"/>
    <property type="evidence" value="ECO:0007669"/>
    <property type="project" value="UniProtKB-KW"/>
</dbReference>
<name>A0A813E0Q2_POLGL</name>
<dbReference type="OrthoDB" id="407960at2759"/>
<reference evidence="3" key="1">
    <citation type="submission" date="2021-02" db="EMBL/GenBank/DDBJ databases">
        <authorList>
            <person name="Dougan E. K."/>
            <person name="Rhodes N."/>
            <person name="Thang M."/>
            <person name="Chan C."/>
        </authorList>
    </citation>
    <scope>NUCLEOTIDE SEQUENCE</scope>
</reference>
<dbReference type="AlphaFoldDB" id="A0A813E0Q2"/>
<dbReference type="InterPro" id="IPR013762">
    <property type="entry name" value="Integrase-like_cat_sf"/>
</dbReference>
<dbReference type="SUPFAM" id="SSF56349">
    <property type="entry name" value="DNA breaking-rejoining enzymes"/>
    <property type="match status" value="1"/>
</dbReference>
<evidence type="ECO:0000256" key="1">
    <source>
        <dbReference type="ARBA" id="ARBA00023172"/>
    </source>
</evidence>
<evidence type="ECO:0000313" key="4">
    <source>
        <dbReference type="Proteomes" id="UP000654075"/>
    </source>
</evidence>
<keyword evidence="1" id="KW-0233">DNA recombination</keyword>
<evidence type="ECO:0000313" key="3">
    <source>
        <dbReference type="EMBL" id="CAE8592358.1"/>
    </source>
</evidence>
<evidence type="ECO:0000256" key="2">
    <source>
        <dbReference type="SAM" id="MobiDB-lite"/>
    </source>
</evidence>
<protein>
    <submittedName>
        <fullName evidence="3">Uncharacterized protein</fullName>
    </submittedName>
</protein>
<dbReference type="GO" id="GO:0015074">
    <property type="term" value="P:DNA integration"/>
    <property type="evidence" value="ECO:0007669"/>
    <property type="project" value="InterPro"/>
</dbReference>
<dbReference type="GO" id="GO:0003677">
    <property type="term" value="F:DNA binding"/>
    <property type="evidence" value="ECO:0007669"/>
    <property type="project" value="InterPro"/>
</dbReference>
<proteinExistence type="predicted"/>
<organism evidence="3 4">
    <name type="scientific">Polarella glacialis</name>
    <name type="common">Dinoflagellate</name>
    <dbReference type="NCBI Taxonomy" id="89957"/>
    <lineage>
        <taxon>Eukaryota</taxon>
        <taxon>Sar</taxon>
        <taxon>Alveolata</taxon>
        <taxon>Dinophyceae</taxon>
        <taxon>Suessiales</taxon>
        <taxon>Suessiaceae</taxon>
        <taxon>Polarella</taxon>
    </lineage>
</organism>